<protein>
    <submittedName>
        <fullName evidence="1">Uncharacterized protein</fullName>
    </submittedName>
</protein>
<dbReference type="EMBL" id="UOFU01000309">
    <property type="protein sequence ID" value="VAX03075.1"/>
    <property type="molecule type" value="Genomic_DNA"/>
</dbReference>
<accession>A0A3B1B9V3</accession>
<sequence length="251" mass="27652">DILPVRDAVEMWLAQHKLEDGATQLHDIRPARVLAGLLGSHWGRRGPRSAARRFVKVALGLKALEYFLSDPGRLTQACDTEVYGGIEVLSLDSEDEVRYQLGDWQMLDQSDTGCLLLGRVGIADEMPMVGSLLGVVGFLPEMGQQNLSMGIVRWRGDISEGRSKLGVEIIEGVAQPIQFGGTAQDLDQAPELGFYFPKSNAEGCSASLLLPQRANQESLHVRVKGQVFEVVMASVVREAEVFVQYRFRVQV</sequence>
<feature type="non-terminal residue" evidence="1">
    <location>
        <position position="1"/>
    </location>
</feature>
<organism evidence="1">
    <name type="scientific">hydrothermal vent metagenome</name>
    <dbReference type="NCBI Taxonomy" id="652676"/>
    <lineage>
        <taxon>unclassified sequences</taxon>
        <taxon>metagenomes</taxon>
        <taxon>ecological metagenomes</taxon>
    </lineage>
</organism>
<reference evidence="1" key="1">
    <citation type="submission" date="2018-06" db="EMBL/GenBank/DDBJ databases">
        <authorList>
            <person name="Zhirakovskaya E."/>
        </authorList>
    </citation>
    <scope>NUCLEOTIDE SEQUENCE</scope>
</reference>
<dbReference type="AlphaFoldDB" id="A0A3B1B9V3"/>
<gene>
    <name evidence="1" type="ORF">MNBD_GAMMA20-2417</name>
</gene>
<name>A0A3B1B9V3_9ZZZZ</name>
<evidence type="ECO:0000313" key="1">
    <source>
        <dbReference type="EMBL" id="VAX03075.1"/>
    </source>
</evidence>
<proteinExistence type="predicted"/>